<gene>
    <name evidence="2" type="ORF">BT96DRAFT_155637</name>
</gene>
<dbReference type="Gene3D" id="1.20.1280.50">
    <property type="match status" value="1"/>
</dbReference>
<accession>A0A6A4HAP6</accession>
<name>A0A6A4HAP6_9AGAR</name>
<evidence type="ECO:0000313" key="2">
    <source>
        <dbReference type="EMBL" id="KAE9395322.1"/>
    </source>
</evidence>
<feature type="domain" description="F-box" evidence="1">
    <location>
        <begin position="9"/>
        <end position="59"/>
    </location>
</feature>
<protein>
    <recommendedName>
        <fullName evidence="1">F-box domain-containing protein</fullName>
    </recommendedName>
</protein>
<dbReference type="SUPFAM" id="SSF81383">
    <property type="entry name" value="F-box domain"/>
    <property type="match status" value="1"/>
</dbReference>
<proteinExistence type="predicted"/>
<reference evidence="2" key="1">
    <citation type="journal article" date="2019" name="Environ. Microbiol.">
        <title>Fungal ecological strategies reflected in gene transcription - a case study of two litter decomposers.</title>
        <authorList>
            <person name="Barbi F."/>
            <person name="Kohler A."/>
            <person name="Barry K."/>
            <person name="Baskaran P."/>
            <person name="Daum C."/>
            <person name="Fauchery L."/>
            <person name="Ihrmark K."/>
            <person name="Kuo A."/>
            <person name="LaButti K."/>
            <person name="Lipzen A."/>
            <person name="Morin E."/>
            <person name="Grigoriev I.V."/>
            <person name="Henrissat B."/>
            <person name="Lindahl B."/>
            <person name="Martin F."/>
        </authorList>
    </citation>
    <scope>NUCLEOTIDE SEQUENCE</scope>
    <source>
        <strain evidence="2">JB14</strain>
    </source>
</reference>
<keyword evidence="3" id="KW-1185">Reference proteome</keyword>
<dbReference type="OrthoDB" id="2910560at2759"/>
<evidence type="ECO:0000259" key="1">
    <source>
        <dbReference type="PROSITE" id="PS50181"/>
    </source>
</evidence>
<dbReference type="Proteomes" id="UP000799118">
    <property type="component" value="Unassembled WGS sequence"/>
</dbReference>
<evidence type="ECO:0000313" key="3">
    <source>
        <dbReference type="Proteomes" id="UP000799118"/>
    </source>
</evidence>
<dbReference type="EMBL" id="ML769533">
    <property type="protein sequence ID" value="KAE9395322.1"/>
    <property type="molecule type" value="Genomic_DNA"/>
</dbReference>
<organism evidence="2 3">
    <name type="scientific">Gymnopus androsaceus JB14</name>
    <dbReference type="NCBI Taxonomy" id="1447944"/>
    <lineage>
        <taxon>Eukaryota</taxon>
        <taxon>Fungi</taxon>
        <taxon>Dikarya</taxon>
        <taxon>Basidiomycota</taxon>
        <taxon>Agaricomycotina</taxon>
        <taxon>Agaricomycetes</taxon>
        <taxon>Agaricomycetidae</taxon>
        <taxon>Agaricales</taxon>
        <taxon>Marasmiineae</taxon>
        <taxon>Omphalotaceae</taxon>
        <taxon>Gymnopus</taxon>
    </lineage>
</organism>
<dbReference type="InterPro" id="IPR001810">
    <property type="entry name" value="F-box_dom"/>
</dbReference>
<dbReference type="InterPro" id="IPR036047">
    <property type="entry name" value="F-box-like_dom_sf"/>
</dbReference>
<dbReference type="AlphaFoldDB" id="A0A6A4HAP6"/>
<dbReference type="PROSITE" id="PS50181">
    <property type="entry name" value="FBOX"/>
    <property type="match status" value="1"/>
</dbReference>
<sequence>MNKSEANSSDISGSFPPEILAHIFSYCYSKSIISPSNFTRVCSRWRSIAHSSPELWTNLVVELRPVFKSDAGDRVVECPPTLKSEADASLLETLIKDWILRSSDLSIDLTVNHPFHFRHPIQRELYTKIYKNIIVNFSYKWRNLLLPKTWEGHDFLNDLTDLPMLEELGFDVGDCSSSQILFPNAPRLYKLALTLPKSPSSACLDKLIPETIVDLSLSSAPKVMGTYHKFMLEFLQLGQLQHLTDLKLDRLGWDEARVLRLISLPTLLKLSIRGLISGLENLLNALTLPSLQSLSLGALRVIEGRTVGPALIGLQKRSHFPLSVLRLTFMLEEGEMNAIGLDDFLRFLSATDTINELHIIANGHTDTPRLMEILSYHPEKPILPHLKIFSAVSLSDAKDANCSCFVDFLSSRWWASDSEQKPFEVSKLEKFHLQDCDPSPKTQEYLEMCVEEGLNGTSLKIGWNHRIQ</sequence>
<dbReference type="Pfam" id="PF12937">
    <property type="entry name" value="F-box-like"/>
    <property type="match status" value="1"/>
</dbReference>